<evidence type="ECO:0000313" key="3">
    <source>
        <dbReference type="Proteomes" id="UP000184330"/>
    </source>
</evidence>
<feature type="domain" description="BTB" evidence="1">
    <location>
        <begin position="17"/>
        <end position="92"/>
    </location>
</feature>
<dbReference type="InterPro" id="IPR000210">
    <property type="entry name" value="BTB/POZ_dom"/>
</dbReference>
<dbReference type="CDD" id="cd00303">
    <property type="entry name" value="retropepsin_like"/>
    <property type="match status" value="1"/>
</dbReference>
<dbReference type="AlphaFoldDB" id="A0A1L7XK26"/>
<organism evidence="2 3">
    <name type="scientific">Phialocephala subalpina</name>
    <dbReference type="NCBI Taxonomy" id="576137"/>
    <lineage>
        <taxon>Eukaryota</taxon>
        <taxon>Fungi</taxon>
        <taxon>Dikarya</taxon>
        <taxon>Ascomycota</taxon>
        <taxon>Pezizomycotina</taxon>
        <taxon>Leotiomycetes</taxon>
        <taxon>Helotiales</taxon>
        <taxon>Mollisiaceae</taxon>
        <taxon>Phialocephala</taxon>
        <taxon>Phialocephala fortinii species complex</taxon>
    </lineage>
</organism>
<gene>
    <name evidence="2" type="ORF">PAC_15310</name>
</gene>
<keyword evidence="3" id="KW-1185">Reference proteome</keyword>
<proteinExistence type="predicted"/>
<dbReference type="EMBL" id="FJOG01000030">
    <property type="protein sequence ID" value="CZR65410.1"/>
    <property type="molecule type" value="Genomic_DNA"/>
</dbReference>
<dbReference type="InterPro" id="IPR021109">
    <property type="entry name" value="Peptidase_aspartic_dom_sf"/>
</dbReference>
<dbReference type="Gene3D" id="2.40.70.10">
    <property type="entry name" value="Acid Proteases"/>
    <property type="match status" value="1"/>
</dbReference>
<dbReference type="Pfam" id="PF00651">
    <property type="entry name" value="BTB"/>
    <property type="match status" value="1"/>
</dbReference>
<dbReference type="Gene3D" id="3.30.710.10">
    <property type="entry name" value="Potassium Channel Kv1.1, Chain A"/>
    <property type="match status" value="1"/>
</dbReference>
<dbReference type="OrthoDB" id="5275938at2759"/>
<accession>A0A1L7XK26</accession>
<dbReference type="InterPro" id="IPR011333">
    <property type="entry name" value="SKP1/BTB/POZ_sf"/>
</dbReference>
<dbReference type="SUPFAM" id="SSF54695">
    <property type="entry name" value="POZ domain"/>
    <property type="match status" value="1"/>
</dbReference>
<evidence type="ECO:0000313" key="2">
    <source>
        <dbReference type="EMBL" id="CZR65410.1"/>
    </source>
</evidence>
<reference evidence="2 3" key="1">
    <citation type="submission" date="2016-03" db="EMBL/GenBank/DDBJ databases">
        <authorList>
            <person name="Ploux O."/>
        </authorList>
    </citation>
    <scope>NUCLEOTIDE SEQUENCE [LARGE SCALE GENOMIC DNA]</scope>
    <source>
        <strain evidence="2 3">UAMH 11012</strain>
    </source>
</reference>
<dbReference type="Proteomes" id="UP000184330">
    <property type="component" value="Unassembled WGS sequence"/>
</dbReference>
<evidence type="ECO:0000259" key="1">
    <source>
        <dbReference type="PROSITE" id="PS50097"/>
    </source>
</evidence>
<protein>
    <recommendedName>
        <fullName evidence="1">BTB domain-containing protein</fullName>
    </recommendedName>
</protein>
<sequence>MVTERNDSAIADIAPDGDVILVVGAGMKRLKAYSLVLKRASRVFSAILGPRFSEGQRLDDNESTEIDMPEDDAEAIEIMLNIIHGYNNAVHDGLDASQILRVAIMADKFDCKQLTLAATKGSLLSLRSKQLLGGIFWMAVSEAIEALHKLRDPQPKYTDLTDKSCPEHGHHQRNSNFIMSCLVTLPFTRRARLNDHFQTNSSVLILASADTGSEVDLVSADYCRRLSLPILPVNLEQSYVQFADGSTSTLSGRVELKVDIGKYVPATSQLTFYILKDLTCDLLIGEDFLDDLGAFKNGEEYFEISEDSELSEINTIIWLKKRENFWLSNKKVAEDDISKERPERSSPQPACREWISRMWKAHSGATQRVNVSKPGEYKLVTTTSQALIVAIESLTVSEAENDVLDAQENHRREQFDEFVARLPVHKQAAAQAIEANQRAEFDFIRSRRVSASG</sequence>
<name>A0A1L7XK26_9HELO</name>
<dbReference type="CDD" id="cd18186">
    <property type="entry name" value="BTB_POZ_ZBTB_KLHL-like"/>
    <property type="match status" value="1"/>
</dbReference>
<dbReference type="PROSITE" id="PS50097">
    <property type="entry name" value="BTB"/>
    <property type="match status" value="1"/>
</dbReference>